<evidence type="ECO:0000313" key="4">
    <source>
        <dbReference type="EMBL" id="KAF9788147.1"/>
    </source>
</evidence>
<evidence type="ECO:0000256" key="1">
    <source>
        <dbReference type="SAM" id="MobiDB-lite"/>
    </source>
</evidence>
<dbReference type="EMBL" id="WIUZ02000004">
    <property type="protein sequence ID" value="KAF9788147.1"/>
    <property type="molecule type" value="Genomic_DNA"/>
</dbReference>
<keyword evidence="2" id="KW-1133">Transmembrane helix</keyword>
<dbReference type="OrthoDB" id="3265734at2759"/>
<reference evidence="4" key="1">
    <citation type="journal article" date="2020" name="Nat. Commun.">
        <title>Large-scale genome sequencing of mycorrhizal fungi provides insights into the early evolution of symbiotic traits.</title>
        <authorList>
            <person name="Miyauchi S."/>
            <person name="Kiss E."/>
            <person name="Kuo A."/>
            <person name="Drula E."/>
            <person name="Kohler A."/>
            <person name="Sanchez-Garcia M."/>
            <person name="Morin E."/>
            <person name="Andreopoulos B."/>
            <person name="Barry K.W."/>
            <person name="Bonito G."/>
            <person name="Buee M."/>
            <person name="Carver A."/>
            <person name="Chen C."/>
            <person name="Cichocki N."/>
            <person name="Clum A."/>
            <person name="Culley D."/>
            <person name="Crous P.W."/>
            <person name="Fauchery L."/>
            <person name="Girlanda M."/>
            <person name="Hayes R.D."/>
            <person name="Keri Z."/>
            <person name="LaButti K."/>
            <person name="Lipzen A."/>
            <person name="Lombard V."/>
            <person name="Magnuson J."/>
            <person name="Maillard F."/>
            <person name="Murat C."/>
            <person name="Nolan M."/>
            <person name="Ohm R.A."/>
            <person name="Pangilinan J."/>
            <person name="Pereira M.F."/>
            <person name="Perotto S."/>
            <person name="Peter M."/>
            <person name="Pfister S."/>
            <person name="Riley R."/>
            <person name="Sitrit Y."/>
            <person name="Stielow J.B."/>
            <person name="Szollosi G."/>
            <person name="Zifcakova L."/>
            <person name="Stursova M."/>
            <person name="Spatafora J.W."/>
            <person name="Tedersoo L."/>
            <person name="Vaario L.M."/>
            <person name="Yamada A."/>
            <person name="Yan M."/>
            <person name="Wang P."/>
            <person name="Xu J."/>
            <person name="Bruns T."/>
            <person name="Baldrian P."/>
            <person name="Vilgalys R."/>
            <person name="Dunand C."/>
            <person name="Henrissat B."/>
            <person name="Grigoriev I.V."/>
            <person name="Hibbett D."/>
            <person name="Nagy L.G."/>
            <person name="Martin F.M."/>
        </authorList>
    </citation>
    <scope>NUCLEOTIDE SEQUENCE</scope>
    <source>
        <strain evidence="4">UH-Tt-Lm1</strain>
    </source>
</reference>
<name>A0A9P6HIR8_9AGAM</name>
<dbReference type="AlphaFoldDB" id="A0A9P6HIR8"/>
<evidence type="ECO:0000313" key="5">
    <source>
        <dbReference type="Proteomes" id="UP000736335"/>
    </source>
</evidence>
<protein>
    <submittedName>
        <fullName evidence="4">Uncharacterized protein</fullName>
    </submittedName>
</protein>
<feature type="region of interest" description="Disordered" evidence="1">
    <location>
        <begin position="309"/>
        <end position="343"/>
    </location>
</feature>
<comment type="caution">
    <text evidence="4">The sequence shown here is derived from an EMBL/GenBank/DDBJ whole genome shotgun (WGS) entry which is preliminary data.</text>
</comment>
<feature type="signal peptide" evidence="3">
    <location>
        <begin position="1"/>
        <end position="17"/>
    </location>
</feature>
<keyword evidence="2" id="KW-0812">Transmembrane</keyword>
<evidence type="ECO:0000256" key="3">
    <source>
        <dbReference type="SAM" id="SignalP"/>
    </source>
</evidence>
<proteinExistence type="predicted"/>
<feature type="chain" id="PRO_5040302391" evidence="3">
    <location>
        <begin position="18"/>
        <end position="362"/>
    </location>
</feature>
<reference evidence="4" key="2">
    <citation type="submission" date="2020-11" db="EMBL/GenBank/DDBJ databases">
        <authorList>
            <consortium name="DOE Joint Genome Institute"/>
            <person name="Kuo A."/>
            <person name="Miyauchi S."/>
            <person name="Kiss E."/>
            <person name="Drula E."/>
            <person name="Kohler A."/>
            <person name="Sanchez-Garcia M."/>
            <person name="Andreopoulos B."/>
            <person name="Barry K.W."/>
            <person name="Bonito G."/>
            <person name="Buee M."/>
            <person name="Carver A."/>
            <person name="Chen C."/>
            <person name="Cichocki N."/>
            <person name="Clum A."/>
            <person name="Culley D."/>
            <person name="Crous P.W."/>
            <person name="Fauchery L."/>
            <person name="Girlanda M."/>
            <person name="Hayes R."/>
            <person name="Keri Z."/>
            <person name="Labutti K."/>
            <person name="Lipzen A."/>
            <person name="Lombard V."/>
            <person name="Magnuson J."/>
            <person name="Maillard F."/>
            <person name="Morin E."/>
            <person name="Murat C."/>
            <person name="Nolan M."/>
            <person name="Ohm R."/>
            <person name="Pangilinan J."/>
            <person name="Pereira M."/>
            <person name="Perotto S."/>
            <person name="Peter M."/>
            <person name="Riley R."/>
            <person name="Sitrit Y."/>
            <person name="Stielow B."/>
            <person name="Szollosi G."/>
            <person name="Zifcakova L."/>
            <person name="Stursova M."/>
            <person name="Spatafora J.W."/>
            <person name="Tedersoo L."/>
            <person name="Vaario L.-M."/>
            <person name="Yamada A."/>
            <person name="Yan M."/>
            <person name="Wang P."/>
            <person name="Xu J."/>
            <person name="Bruns T."/>
            <person name="Baldrian P."/>
            <person name="Vilgalys R."/>
            <person name="Henrissat B."/>
            <person name="Grigoriev I.V."/>
            <person name="Hibbett D."/>
            <person name="Nagy L.G."/>
            <person name="Martin F.M."/>
        </authorList>
    </citation>
    <scope>NUCLEOTIDE SEQUENCE</scope>
    <source>
        <strain evidence="4">UH-Tt-Lm1</strain>
    </source>
</reference>
<feature type="transmembrane region" description="Helical" evidence="2">
    <location>
        <begin position="171"/>
        <end position="193"/>
    </location>
</feature>
<dbReference type="Proteomes" id="UP000736335">
    <property type="component" value="Unassembled WGS sequence"/>
</dbReference>
<accession>A0A9P6HIR8</accession>
<dbReference type="Gene3D" id="2.60.120.260">
    <property type="entry name" value="Galactose-binding domain-like"/>
    <property type="match status" value="1"/>
</dbReference>
<feature type="compositionally biased region" description="Polar residues" evidence="1">
    <location>
        <begin position="315"/>
        <end position="328"/>
    </location>
</feature>
<keyword evidence="3" id="KW-0732">Signal</keyword>
<keyword evidence="2" id="KW-0472">Membrane</keyword>
<keyword evidence="5" id="KW-1185">Reference proteome</keyword>
<evidence type="ECO:0000256" key="2">
    <source>
        <dbReference type="SAM" id="Phobius"/>
    </source>
</evidence>
<sequence>MFSFLWALILSFSLSKAAMVDITMDSPGTKWSSGWSSVSGSQYFGGTLMSARDAGATLTYEFTGTTINVYGTNETSTSGRGNSSYVLDESTYDIHQEPMSLGKSNVLLYVSPLLEDAQHTLVIQNIVAGGELRLDYFEVIGNTAQEEEPIKAFRLTPRSIYPRGENLQPGVIAGLVLAAVAVLLGFITLFILWRREYLRGRRERSDHPKIQLKSQDDAQRVPFLDERAHIIEPYTTPSVPSEPSQVPSNTTVVTPAVMTVTPVHPRPSREQAVATSNPRRDEKQPHPTAPFYTVESISGLNLALDVNPRDHSVVGQPSNYDSEASANPHNRENDGGVSLLGSSETINPKIMRLPPDYRRLYS</sequence>
<gene>
    <name evidence="4" type="ORF">BJ322DRAFT_1047302</name>
</gene>
<organism evidence="4 5">
    <name type="scientific">Thelephora terrestris</name>
    <dbReference type="NCBI Taxonomy" id="56493"/>
    <lineage>
        <taxon>Eukaryota</taxon>
        <taxon>Fungi</taxon>
        <taxon>Dikarya</taxon>
        <taxon>Basidiomycota</taxon>
        <taxon>Agaricomycotina</taxon>
        <taxon>Agaricomycetes</taxon>
        <taxon>Thelephorales</taxon>
        <taxon>Thelephoraceae</taxon>
        <taxon>Thelephora</taxon>
    </lineage>
</organism>
<feature type="region of interest" description="Disordered" evidence="1">
    <location>
        <begin position="259"/>
        <end position="290"/>
    </location>
</feature>